<feature type="region of interest" description="Disordered" evidence="1">
    <location>
        <begin position="57"/>
        <end position="82"/>
    </location>
</feature>
<organism evidence="2">
    <name type="scientific">Tanacetum cinerariifolium</name>
    <name type="common">Dalmatian daisy</name>
    <name type="synonym">Chrysanthemum cinerariifolium</name>
    <dbReference type="NCBI Taxonomy" id="118510"/>
    <lineage>
        <taxon>Eukaryota</taxon>
        <taxon>Viridiplantae</taxon>
        <taxon>Streptophyta</taxon>
        <taxon>Embryophyta</taxon>
        <taxon>Tracheophyta</taxon>
        <taxon>Spermatophyta</taxon>
        <taxon>Magnoliopsida</taxon>
        <taxon>eudicotyledons</taxon>
        <taxon>Gunneridae</taxon>
        <taxon>Pentapetalae</taxon>
        <taxon>asterids</taxon>
        <taxon>campanulids</taxon>
        <taxon>Asterales</taxon>
        <taxon>Asteraceae</taxon>
        <taxon>Asteroideae</taxon>
        <taxon>Anthemideae</taxon>
        <taxon>Anthemidinae</taxon>
        <taxon>Tanacetum</taxon>
    </lineage>
</organism>
<evidence type="ECO:0000256" key="1">
    <source>
        <dbReference type="SAM" id="MobiDB-lite"/>
    </source>
</evidence>
<name>A0A699I0Z5_TANCI</name>
<accession>A0A699I0Z5</accession>
<comment type="caution">
    <text evidence="2">The sequence shown here is derived from an EMBL/GenBank/DDBJ whole genome shotgun (WGS) entry which is preliminary data.</text>
</comment>
<gene>
    <name evidence="2" type="ORF">Tci_474482</name>
</gene>
<feature type="region of interest" description="Disordered" evidence="1">
    <location>
        <begin position="111"/>
        <end position="141"/>
    </location>
</feature>
<sequence>MFSSVAPATFGRISATHRCHLDTRCHHPSCVPPPSWSPHHPTISTTAAVAATNHRNHHHRDHGRTTTCYHHRTPSTPPPQLTPYDRCHHQIGSHQPRYHRHPVTTSNITATTISPATTPSSPPRHHPPSDGTKGCVGFNDK</sequence>
<dbReference type="EMBL" id="BKCJ010233152">
    <property type="protein sequence ID" value="GEZ02509.1"/>
    <property type="molecule type" value="Genomic_DNA"/>
</dbReference>
<reference evidence="2" key="1">
    <citation type="journal article" date="2019" name="Sci. Rep.">
        <title>Draft genome of Tanacetum cinerariifolium, the natural source of mosquito coil.</title>
        <authorList>
            <person name="Yamashiro T."/>
            <person name="Shiraishi A."/>
            <person name="Satake H."/>
            <person name="Nakayama K."/>
        </authorList>
    </citation>
    <scope>NUCLEOTIDE SEQUENCE</scope>
</reference>
<evidence type="ECO:0000313" key="2">
    <source>
        <dbReference type="EMBL" id="GEZ02509.1"/>
    </source>
</evidence>
<dbReference type="AlphaFoldDB" id="A0A699I0Z5"/>
<protein>
    <submittedName>
        <fullName evidence="2">Uncharacterized protein</fullName>
    </submittedName>
</protein>
<proteinExistence type="predicted"/>